<evidence type="ECO:0000256" key="4">
    <source>
        <dbReference type="ARBA" id="ARBA00022491"/>
    </source>
</evidence>
<name>A0A158R1Y3_NIPBR</name>
<dbReference type="Proteomes" id="UP000271162">
    <property type="component" value="Unassembled WGS sequence"/>
</dbReference>
<dbReference type="InterPro" id="IPR044150">
    <property type="entry name" value="HDAC_classIV"/>
</dbReference>
<feature type="region of interest" description="Disordered" evidence="14">
    <location>
        <begin position="1"/>
        <end position="26"/>
    </location>
</feature>
<dbReference type="EC" id="3.5.1.98" evidence="3"/>
<keyword evidence="5" id="KW-0378">Hydrolase</keyword>
<evidence type="ECO:0000313" key="16">
    <source>
        <dbReference type="EMBL" id="VDL78243.1"/>
    </source>
</evidence>
<dbReference type="CDD" id="cd09993">
    <property type="entry name" value="HDAC_classIV"/>
    <property type="match status" value="1"/>
</dbReference>
<keyword evidence="4" id="KW-0678">Repressor</keyword>
<protein>
    <recommendedName>
        <fullName evidence="13">Histone deacetylase 11</fullName>
        <ecNumber evidence="3">3.5.1.98</ecNumber>
    </recommendedName>
</protein>
<dbReference type="FunFam" id="3.40.800.20:FF:000009">
    <property type="entry name" value="Histone deacetylase 11"/>
    <property type="match status" value="1"/>
</dbReference>
<dbReference type="GO" id="GO:0000118">
    <property type="term" value="C:histone deacetylase complex"/>
    <property type="evidence" value="ECO:0007669"/>
    <property type="project" value="TreeGrafter"/>
</dbReference>
<gene>
    <name evidence="16" type="ORF">NBR_LOCUS14654</name>
</gene>
<evidence type="ECO:0000259" key="15">
    <source>
        <dbReference type="Pfam" id="PF00850"/>
    </source>
</evidence>
<comment type="subcellular location">
    <subcellularLocation>
        <location evidence="1">Nucleus</location>
    </subcellularLocation>
</comment>
<evidence type="ECO:0000256" key="3">
    <source>
        <dbReference type="ARBA" id="ARBA00012111"/>
    </source>
</evidence>
<dbReference type="Pfam" id="PF00850">
    <property type="entry name" value="Hist_deacetyl"/>
    <property type="match status" value="1"/>
</dbReference>
<keyword evidence="6" id="KW-0156">Chromatin regulator</keyword>
<dbReference type="InterPro" id="IPR037138">
    <property type="entry name" value="His_deacetylse_dom_sf"/>
</dbReference>
<dbReference type="GO" id="GO:0141221">
    <property type="term" value="F:histone deacetylase activity, hydrolytic mechanism"/>
    <property type="evidence" value="ECO:0007669"/>
    <property type="project" value="UniProtKB-EC"/>
</dbReference>
<evidence type="ECO:0000256" key="9">
    <source>
        <dbReference type="ARBA" id="ARBA00023242"/>
    </source>
</evidence>
<evidence type="ECO:0000256" key="2">
    <source>
        <dbReference type="ARBA" id="ARBA00005947"/>
    </source>
</evidence>
<keyword evidence="8" id="KW-0804">Transcription</keyword>
<comment type="subunit">
    <text evidence="12">Interacts with HDAC6.</text>
</comment>
<evidence type="ECO:0000256" key="5">
    <source>
        <dbReference type="ARBA" id="ARBA00022801"/>
    </source>
</evidence>
<dbReference type="InterPro" id="IPR023801">
    <property type="entry name" value="His_deacetylse_dom"/>
</dbReference>
<dbReference type="GO" id="GO:0040029">
    <property type="term" value="P:epigenetic regulation of gene expression"/>
    <property type="evidence" value="ECO:0007669"/>
    <property type="project" value="TreeGrafter"/>
</dbReference>
<evidence type="ECO:0000256" key="13">
    <source>
        <dbReference type="ARBA" id="ARBA00072450"/>
    </source>
</evidence>
<comment type="function">
    <text evidence="11">Responsible for the deacetylation of lysine residues on the N-terminal part of the core histones (H2A, H2B, H3 and H4). Histone deacetylation gives a tag for epigenetic repression and plays an important role in transcriptional regulation, cell cycle progression and developmental events. Histone deacetylases act via the formation of large multiprotein complexes.</text>
</comment>
<evidence type="ECO:0000256" key="8">
    <source>
        <dbReference type="ARBA" id="ARBA00023163"/>
    </source>
</evidence>
<organism evidence="18">
    <name type="scientific">Nippostrongylus brasiliensis</name>
    <name type="common">Rat hookworm</name>
    <dbReference type="NCBI Taxonomy" id="27835"/>
    <lineage>
        <taxon>Eukaryota</taxon>
        <taxon>Metazoa</taxon>
        <taxon>Ecdysozoa</taxon>
        <taxon>Nematoda</taxon>
        <taxon>Chromadorea</taxon>
        <taxon>Rhabditida</taxon>
        <taxon>Rhabditina</taxon>
        <taxon>Rhabditomorpha</taxon>
        <taxon>Strongyloidea</taxon>
        <taxon>Heligmosomidae</taxon>
        <taxon>Nippostrongylus</taxon>
    </lineage>
</organism>
<dbReference type="SUPFAM" id="SSF52768">
    <property type="entry name" value="Arginase/deacetylase"/>
    <property type="match status" value="1"/>
</dbReference>
<dbReference type="PANTHER" id="PTHR10625:SF23">
    <property type="entry name" value="HISTONE DEACETYLASE 11"/>
    <property type="match status" value="1"/>
</dbReference>
<feature type="domain" description="Histone deacetylase" evidence="15">
    <location>
        <begin position="63"/>
        <end position="341"/>
    </location>
</feature>
<accession>A0A158R1Y3</accession>
<dbReference type="OMA" id="EIGFPWS"/>
<dbReference type="Gene3D" id="3.40.800.20">
    <property type="entry name" value="Histone deacetylase domain"/>
    <property type="match status" value="1"/>
</dbReference>
<evidence type="ECO:0000313" key="17">
    <source>
        <dbReference type="Proteomes" id="UP000271162"/>
    </source>
</evidence>
<dbReference type="InterPro" id="IPR023696">
    <property type="entry name" value="Ureohydrolase_dom_sf"/>
</dbReference>
<keyword evidence="17" id="KW-1185">Reference proteome</keyword>
<dbReference type="PRINTS" id="PR01270">
    <property type="entry name" value="HDASUPER"/>
</dbReference>
<sequence length="356" mass="39837">MSLARTSTKSSSVGSSEDRRRAAPGDDVAPLETNLLVDITDQQCPLVFHEIYDVKMYGIEKCHPFDAGKWGRVYAKLKEWQLVSDDTIVRPNEATKDDLLIAHTKFYLASLYSPCILAKVIEVPIACIIPTCLTDKCVLKRLRYQVGGTVAASRLALERGWAVHLGGGFHHAYRSSGGGFCVYADISLALKILFTLQLIEKAMIVDVDAHQGNGHERDFGNDERVFILDVYNPRIYPWDHKAQENISRSVHVGSMTTDRDYLRLLNKHLTASLAEFKCDLVVYNAGTDSLEGDPLGRLNLSHECIVRRDELVFRLCKQNETPIVMLTSGGYLMESAEVIASSIRNLHEKELIQLKA</sequence>
<evidence type="ECO:0000256" key="6">
    <source>
        <dbReference type="ARBA" id="ARBA00022853"/>
    </source>
</evidence>
<evidence type="ECO:0000256" key="14">
    <source>
        <dbReference type="SAM" id="MobiDB-lite"/>
    </source>
</evidence>
<evidence type="ECO:0000256" key="1">
    <source>
        <dbReference type="ARBA" id="ARBA00004123"/>
    </source>
</evidence>
<keyword evidence="7" id="KW-0805">Transcription regulation</keyword>
<proteinExistence type="inferred from homology"/>
<comment type="catalytic activity">
    <reaction evidence="10">
        <text>N(6)-acetyl-L-lysyl-[histone] + H2O = L-lysyl-[histone] + acetate</text>
        <dbReference type="Rhea" id="RHEA:58196"/>
        <dbReference type="Rhea" id="RHEA-COMP:9845"/>
        <dbReference type="Rhea" id="RHEA-COMP:11338"/>
        <dbReference type="ChEBI" id="CHEBI:15377"/>
        <dbReference type="ChEBI" id="CHEBI:29969"/>
        <dbReference type="ChEBI" id="CHEBI:30089"/>
        <dbReference type="ChEBI" id="CHEBI:61930"/>
        <dbReference type="EC" id="3.5.1.98"/>
    </reaction>
</comment>
<comment type="similarity">
    <text evidence="2">Belongs to the histone deacetylase family.</text>
</comment>
<evidence type="ECO:0000313" key="18">
    <source>
        <dbReference type="WBParaSite" id="NBR_0001465301-mRNA-1"/>
    </source>
</evidence>
<dbReference type="STRING" id="27835.A0A158R1Y3"/>
<reference evidence="16 17" key="2">
    <citation type="submission" date="2018-11" db="EMBL/GenBank/DDBJ databases">
        <authorList>
            <consortium name="Pathogen Informatics"/>
        </authorList>
    </citation>
    <scope>NUCLEOTIDE SEQUENCE [LARGE SCALE GENOMIC DNA]</scope>
</reference>
<evidence type="ECO:0000256" key="11">
    <source>
        <dbReference type="ARBA" id="ARBA00059784"/>
    </source>
</evidence>
<evidence type="ECO:0000256" key="10">
    <source>
        <dbReference type="ARBA" id="ARBA00048287"/>
    </source>
</evidence>
<dbReference type="AlphaFoldDB" id="A0A158R1Y3"/>
<dbReference type="PANTHER" id="PTHR10625">
    <property type="entry name" value="HISTONE DEACETYLASE HDAC1-RELATED"/>
    <property type="match status" value="1"/>
</dbReference>
<evidence type="ECO:0000256" key="12">
    <source>
        <dbReference type="ARBA" id="ARBA00065154"/>
    </source>
</evidence>
<dbReference type="WBParaSite" id="NBR_0001465301-mRNA-1">
    <property type="protein sequence ID" value="NBR_0001465301-mRNA-1"/>
    <property type="gene ID" value="NBR_0001465301"/>
</dbReference>
<evidence type="ECO:0000256" key="7">
    <source>
        <dbReference type="ARBA" id="ARBA00023015"/>
    </source>
</evidence>
<keyword evidence="9" id="KW-0539">Nucleus</keyword>
<dbReference type="InterPro" id="IPR000286">
    <property type="entry name" value="HDACs"/>
</dbReference>
<dbReference type="EMBL" id="UYSL01021439">
    <property type="protein sequence ID" value="VDL78243.1"/>
    <property type="molecule type" value="Genomic_DNA"/>
</dbReference>
<reference evidence="18" key="1">
    <citation type="submission" date="2016-04" db="UniProtKB">
        <authorList>
            <consortium name="WormBaseParasite"/>
        </authorList>
    </citation>
    <scope>IDENTIFICATION</scope>
</reference>